<protein>
    <submittedName>
        <fullName evidence="2">Transferase</fullName>
    </submittedName>
</protein>
<dbReference type="Gene3D" id="2.160.10.10">
    <property type="entry name" value="Hexapeptide repeat proteins"/>
    <property type="match status" value="1"/>
</dbReference>
<feature type="compositionally biased region" description="Low complexity" evidence="1">
    <location>
        <begin position="140"/>
        <end position="157"/>
    </location>
</feature>
<gene>
    <name evidence="2" type="ORF">F6J89_30090</name>
</gene>
<comment type="caution">
    <text evidence="2">The sequence shown here is derived from an EMBL/GenBank/DDBJ whole genome shotgun (WGS) entry which is preliminary data.</text>
</comment>
<dbReference type="InterPro" id="IPR011004">
    <property type="entry name" value="Trimer_LpxA-like_sf"/>
</dbReference>
<dbReference type="SUPFAM" id="SSF51161">
    <property type="entry name" value="Trimeric LpxA-like enzymes"/>
    <property type="match status" value="1"/>
</dbReference>
<accession>A0A6B3NR68</accession>
<evidence type="ECO:0000256" key="1">
    <source>
        <dbReference type="SAM" id="MobiDB-lite"/>
    </source>
</evidence>
<sequence length="173" mass="17481">MHSPTLPLVCNSPVHFQGDVRIDPSACIAAGVVLRADPDSQITIAAGVCIGMGSIFHAHQGILEVEAGATVGAGVLVVGKGKIGSNACIGALTTIWNSSIDAWQVVPPASLIGDKGREIAEISEPATSTPVDNLPEVNLDSTSTASDSSDSNSSEDTLNGQVTSNQAVAPAPN</sequence>
<dbReference type="GO" id="GO:0043886">
    <property type="term" value="F:structural constituent of carboxysome shell"/>
    <property type="evidence" value="ECO:0007669"/>
    <property type="project" value="UniProtKB-ARBA"/>
</dbReference>
<organism evidence="2">
    <name type="scientific">Symploca sp. SIO1C4</name>
    <dbReference type="NCBI Taxonomy" id="2607765"/>
    <lineage>
        <taxon>Bacteria</taxon>
        <taxon>Bacillati</taxon>
        <taxon>Cyanobacteriota</taxon>
        <taxon>Cyanophyceae</taxon>
        <taxon>Coleofasciculales</taxon>
        <taxon>Coleofasciculaceae</taxon>
        <taxon>Symploca</taxon>
    </lineage>
</organism>
<feature type="non-terminal residue" evidence="2">
    <location>
        <position position="173"/>
    </location>
</feature>
<feature type="compositionally biased region" description="Polar residues" evidence="1">
    <location>
        <begin position="158"/>
        <end position="167"/>
    </location>
</feature>
<feature type="region of interest" description="Disordered" evidence="1">
    <location>
        <begin position="123"/>
        <end position="173"/>
    </location>
</feature>
<dbReference type="GO" id="GO:0016740">
    <property type="term" value="F:transferase activity"/>
    <property type="evidence" value="ECO:0007669"/>
    <property type="project" value="UniProtKB-KW"/>
</dbReference>
<keyword evidence="2" id="KW-0808">Transferase</keyword>
<name>A0A6B3NR68_9CYAN</name>
<dbReference type="GO" id="GO:0031470">
    <property type="term" value="C:carboxysome"/>
    <property type="evidence" value="ECO:0007669"/>
    <property type="project" value="UniProtKB-ARBA"/>
</dbReference>
<dbReference type="AlphaFoldDB" id="A0A6B3NR68"/>
<dbReference type="EMBL" id="JAAHFQ010000924">
    <property type="protein sequence ID" value="NER31748.1"/>
    <property type="molecule type" value="Genomic_DNA"/>
</dbReference>
<evidence type="ECO:0000313" key="2">
    <source>
        <dbReference type="EMBL" id="NER31748.1"/>
    </source>
</evidence>
<proteinExistence type="predicted"/>
<reference evidence="2" key="1">
    <citation type="submission" date="2019-11" db="EMBL/GenBank/DDBJ databases">
        <title>Genomic insights into an expanded diversity of filamentous marine cyanobacteria reveals the extraordinary biosynthetic potential of Moorea and Okeania.</title>
        <authorList>
            <person name="Ferreira Leao T."/>
            <person name="Wang M."/>
            <person name="Moss N."/>
            <person name="Da Silva R."/>
            <person name="Sanders J."/>
            <person name="Nurk S."/>
            <person name="Gurevich A."/>
            <person name="Humphrey G."/>
            <person name="Reher R."/>
            <person name="Zhu Q."/>
            <person name="Belda-Ferre P."/>
            <person name="Glukhov E."/>
            <person name="Rex R."/>
            <person name="Dorrestein P.C."/>
            <person name="Knight R."/>
            <person name="Pevzner P."/>
            <person name="Gerwick W.H."/>
            <person name="Gerwick L."/>
        </authorList>
    </citation>
    <scope>NUCLEOTIDE SEQUENCE</scope>
    <source>
        <strain evidence="2">SIO1C4</strain>
    </source>
</reference>